<proteinExistence type="predicted"/>
<evidence type="ECO:0000313" key="2">
    <source>
        <dbReference type="EMBL" id="VAX08405.1"/>
    </source>
</evidence>
<dbReference type="AlphaFoldDB" id="A0A3B1BPY9"/>
<accession>A0A3B1BPY9</accession>
<gene>
    <name evidence="2" type="ORF">MNBD_GAMMA26-566</name>
</gene>
<feature type="domain" description="Peptidase M1 membrane alanine aminopeptidase" evidence="1">
    <location>
        <begin position="281"/>
        <end position="419"/>
    </location>
</feature>
<dbReference type="InterPro" id="IPR014782">
    <property type="entry name" value="Peptidase_M1_dom"/>
</dbReference>
<dbReference type="PANTHER" id="PTHR45726">
    <property type="entry name" value="LEUKOTRIENE A-4 HYDROLASE"/>
    <property type="match status" value="1"/>
</dbReference>
<dbReference type="PANTHER" id="PTHR45726:SF3">
    <property type="entry name" value="LEUKOTRIENE A-4 HYDROLASE"/>
    <property type="match status" value="1"/>
</dbReference>
<evidence type="ECO:0000259" key="1">
    <source>
        <dbReference type="Pfam" id="PF01433"/>
    </source>
</evidence>
<dbReference type="InterPro" id="IPR027268">
    <property type="entry name" value="Peptidase_M4/M1_CTD_sf"/>
</dbReference>
<dbReference type="Pfam" id="PF01433">
    <property type="entry name" value="Peptidase_M1"/>
    <property type="match status" value="1"/>
</dbReference>
<dbReference type="SUPFAM" id="SSF55486">
    <property type="entry name" value="Metalloproteases ('zincins'), catalytic domain"/>
    <property type="match status" value="1"/>
</dbReference>
<protein>
    <submittedName>
        <fullName evidence="2">PDZ domain</fullName>
    </submittedName>
</protein>
<reference evidence="2" key="1">
    <citation type="submission" date="2018-06" db="EMBL/GenBank/DDBJ databases">
        <authorList>
            <person name="Zhirakovskaya E."/>
        </authorList>
    </citation>
    <scope>NUCLEOTIDE SEQUENCE</scope>
</reference>
<sequence length="711" mass="80341">MPLFRRASYGLLLVSFYQIAFANPIIHHDFEITLEPAKGRIQVQDTITLPNETSSIEFLLHQNLKLEPSPGTVLTPIGLIDHKTPVPVQRYRANLTKPGDKISLHYSGTIQHSLQQMSQDYAGDLSQTPGIISAEGVYLNSASYWFPIISGTHVTFSMKHKLPDGWKLISQGQKSDNGWEERSPQDNIYLIAAPYEVYTRPTATAEAMVYLRQPDAKTAERYLEATSHYLDLYTRLLGPYPYAKFALVENFWETGYGMPSFTLLGPTVIRLPFIIHTSYPHEILHNWWGNGVFPDYNSGNWSEGLTSYLADHLLREQRGLGADYRRTTLQRYADSVGTQNEFPLTAFQGRHSQASQAIGYGKSMMFFHMLRRQLGDDLFIKGLRNFYEKNLFQTAGFSEIQQAFEAVSNRKLDIEFNQWITRAGAPSLQLDKVQVQASTAQFHLIASLSQTQPGPAYKLQVPILVQLAGSDIPFRHTLTMDRKDAILNLKLNKRPLRIKIDPQFDLFRRLDASEIPSSIGQLFGAEQVLIVLPEDDTPKIKSAYQKLADSWAARNKSIAVAWDRELDVLPSDRTIWLFGLNNRLRENLTAVTSDKLIKVTTESIHIMDKMYTTGDHSYALTMENPNNPQFTVGWIGTSSAPAIPLLGRKLPHYNKYGYLIFHGNTVTNILKGKWPLNNSVLNFTFPTGATEQELELAPLPALFKVNAITSP</sequence>
<dbReference type="GO" id="GO:0008237">
    <property type="term" value="F:metallopeptidase activity"/>
    <property type="evidence" value="ECO:0007669"/>
    <property type="project" value="InterPro"/>
</dbReference>
<dbReference type="Gene3D" id="1.10.390.10">
    <property type="entry name" value="Neutral Protease Domain 2"/>
    <property type="match status" value="1"/>
</dbReference>
<dbReference type="InterPro" id="IPR034015">
    <property type="entry name" value="M1_LTA4H"/>
</dbReference>
<name>A0A3B1BPY9_9ZZZZ</name>
<dbReference type="GO" id="GO:0008270">
    <property type="term" value="F:zinc ion binding"/>
    <property type="evidence" value="ECO:0007669"/>
    <property type="project" value="InterPro"/>
</dbReference>
<dbReference type="EMBL" id="UOFX01000035">
    <property type="protein sequence ID" value="VAX08405.1"/>
    <property type="molecule type" value="Genomic_DNA"/>
</dbReference>
<organism evidence="2">
    <name type="scientific">hydrothermal vent metagenome</name>
    <dbReference type="NCBI Taxonomy" id="652676"/>
    <lineage>
        <taxon>unclassified sequences</taxon>
        <taxon>metagenomes</taxon>
        <taxon>ecological metagenomes</taxon>
    </lineage>
</organism>